<evidence type="ECO:0000256" key="2">
    <source>
        <dbReference type="ARBA" id="ARBA00022729"/>
    </source>
</evidence>
<dbReference type="GO" id="GO:0015833">
    <property type="term" value="P:peptide transport"/>
    <property type="evidence" value="ECO:0007669"/>
    <property type="project" value="TreeGrafter"/>
</dbReference>
<dbReference type="AlphaFoldDB" id="A0A932HZK2"/>
<dbReference type="PANTHER" id="PTHR30290">
    <property type="entry name" value="PERIPLASMIC BINDING COMPONENT OF ABC TRANSPORTER"/>
    <property type="match status" value="1"/>
</dbReference>
<dbReference type="InterPro" id="IPR030678">
    <property type="entry name" value="Peptide/Ni-bd"/>
</dbReference>
<keyword evidence="2 3" id="KW-0732">Signal</keyword>
<dbReference type="Gene3D" id="3.40.190.10">
    <property type="entry name" value="Periplasmic binding protein-like II"/>
    <property type="match status" value="1"/>
</dbReference>
<accession>A0A932HZK2</accession>
<dbReference type="SUPFAM" id="SSF53850">
    <property type="entry name" value="Periplasmic binding protein-like II"/>
    <property type="match status" value="1"/>
</dbReference>
<dbReference type="Proteomes" id="UP000782312">
    <property type="component" value="Unassembled WGS sequence"/>
</dbReference>
<comment type="similarity">
    <text evidence="1">Belongs to the bacterial solute-binding protein 5 family.</text>
</comment>
<dbReference type="Pfam" id="PF00496">
    <property type="entry name" value="SBP_bac_5"/>
    <property type="match status" value="1"/>
</dbReference>
<feature type="chain" id="PRO_5037081486" evidence="3">
    <location>
        <begin position="24"/>
        <end position="525"/>
    </location>
</feature>
<protein>
    <submittedName>
        <fullName evidence="5">ABC transporter substrate-binding protein</fullName>
    </submittedName>
</protein>
<dbReference type="GO" id="GO:1904680">
    <property type="term" value="F:peptide transmembrane transporter activity"/>
    <property type="evidence" value="ECO:0007669"/>
    <property type="project" value="TreeGrafter"/>
</dbReference>
<feature type="signal peptide" evidence="3">
    <location>
        <begin position="1"/>
        <end position="23"/>
    </location>
</feature>
<dbReference type="PIRSF" id="PIRSF002741">
    <property type="entry name" value="MppA"/>
    <property type="match status" value="1"/>
</dbReference>
<sequence length="525" mass="59173">MKARLALIAAALLLLGAAPGAHAAKRGGTLRVAMEGDTTDLDVVKVGWPLKVYRESLGTGLMSVNENFEFTGDLARSWELSDEGRVLTLRLHPGGTYHDGAPLDAESVKWNFGLVTGEVVPKWLQEARKKNPKAQIPNSFKAYLSHVQKVEVVDKYTLRIHQKDIGKAQTFEALAATFTRFVLVSPKAYDMDIEKFSRSPVLSGPFKFVEWKRNQHLFAERHKGYFDKNLPYVDRIEFYFMPDANQRMNALTSGQIDIINNLPLSLYETAKKAPGVRTYLGRTTTNYAFPYNVQLPMWKDIRVRKAISCYGVDRAGIAKTALRGLGQPWNSVSPPGAVDALDLTKECPYDPEKARKLLAEAGYGPAKPFKFTMTTNNSDPAHLEVAQALKSQFARIGADMDIRVVDYATWNRAFVVQRRLEITLQNTLSSLTVNTNSHVFYSKSGLDYYNIKDPKLDGLVEAWRSTIDPRRQIEASHRIQRYMAEMAYYPAIAGFPFIQASRADVKGFHYLGKLMNDFRGVWLDR</sequence>
<feature type="domain" description="Solute-binding protein family 5" evidence="4">
    <location>
        <begin position="70"/>
        <end position="429"/>
    </location>
</feature>
<dbReference type="GO" id="GO:0030288">
    <property type="term" value="C:outer membrane-bounded periplasmic space"/>
    <property type="evidence" value="ECO:0007669"/>
    <property type="project" value="UniProtKB-ARBA"/>
</dbReference>
<evidence type="ECO:0000259" key="4">
    <source>
        <dbReference type="Pfam" id="PF00496"/>
    </source>
</evidence>
<comment type="caution">
    <text evidence="5">The sequence shown here is derived from an EMBL/GenBank/DDBJ whole genome shotgun (WGS) entry which is preliminary data.</text>
</comment>
<organism evidence="5 6">
    <name type="scientific">Tectimicrobiota bacterium</name>
    <dbReference type="NCBI Taxonomy" id="2528274"/>
    <lineage>
        <taxon>Bacteria</taxon>
        <taxon>Pseudomonadati</taxon>
        <taxon>Nitrospinota/Tectimicrobiota group</taxon>
        <taxon>Candidatus Tectimicrobiota</taxon>
    </lineage>
</organism>
<dbReference type="GO" id="GO:0043190">
    <property type="term" value="C:ATP-binding cassette (ABC) transporter complex"/>
    <property type="evidence" value="ECO:0007669"/>
    <property type="project" value="InterPro"/>
</dbReference>
<dbReference type="PANTHER" id="PTHR30290:SF38">
    <property type="entry name" value="D,D-DIPEPTIDE-BINDING PERIPLASMIC PROTEIN DDPA-RELATED"/>
    <property type="match status" value="1"/>
</dbReference>
<evidence type="ECO:0000256" key="3">
    <source>
        <dbReference type="SAM" id="SignalP"/>
    </source>
</evidence>
<gene>
    <name evidence="5" type="ORF">HYZ11_05565</name>
</gene>
<dbReference type="CDD" id="cd00995">
    <property type="entry name" value="PBP2_NikA_DppA_OppA_like"/>
    <property type="match status" value="1"/>
</dbReference>
<dbReference type="InterPro" id="IPR000914">
    <property type="entry name" value="SBP_5_dom"/>
</dbReference>
<evidence type="ECO:0000256" key="1">
    <source>
        <dbReference type="ARBA" id="ARBA00005695"/>
    </source>
</evidence>
<dbReference type="EMBL" id="JACPUR010000014">
    <property type="protein sequence ID" value="MBI3127052.1"/>
    <property type="molecule type" value="Genomic_DNA"/>
</dbReference>
<proteinExistence type="inferred from homology"/>
<reference evidence="5" key="1">
    <citation type="submission" date="2020-07" db="EMBL/GenBank/DDBJ databases">
        <title>Huge and variable diversity of episymbiotic CPR bacteria and DPANN archaea in groundwater ecosystems.</title>
        <authorList>
            <person name="He C.Y."/>
            <person name="Keren R."/>
            <person name="Whittaker M."/>
            <person name="Farag I.F."/>
            <person name="Doudna J."/>
            <person name="Cate J.H.D."/>
            <person name="Banfield J.F."/>
        </authorList>
    </citation>
    <scope>NUCLEOTIDE SEQUENCE</scope>
    <source>
        <strain evidence="5">NC_groundwater_763_Ag_S-0.2um_68_21</strain>
    </source>
</reference>
<name>A0A932HZK2_UNCTE</name>
<dbReference type="Gene3D" id="3.10.105.10">
    <property type="entry name" value="Dipeptide-binding Protein, Domain 3"/>
    <property type="match status" value="1"/>
</dbReference>
<evidence type="ECO:0000313" key="5">
    <source>
        <dbReference type="EMBL" id="MBI3127052.1"/>
    </source>
</evidence>
<dbReference type="InterPro" id="IPR039424">
    <property type="entry name" value="SBP_5"/>
</dbReference>
<evidence type="ECO:0000313" key="6">
    <source>
        <dbReference type="Proteomes" id="UP000782312"/>
    </source>
</evidence>